<comment type="caution">
    <text evidence="6">The sequence shown here is derived from an EMBL/GenBank/DDBJ whole genome shotgun (WGS) entry which is preliminary data.</text>
</comment>
<dbReference type="SUPFAM" id="SSF117130">
    <property type="entry name" value="CsrA-like"/>
    <property type="match status" value="1"/>
</dbReference>
<gene>
    <name evidence="4" type="primary">csrA</name>
    <name evidence="6" type="ORF">LOC71_18625</name>
</gene>
<feature type="region of interest" description="Disordered" evidence="5">
    <location>
        <begin position="78"/>
        <end position="164"/>
    </location>
</feature>
<evidence type="ECO:0000256" key="2">
    <source>
        <dbReference type="ARBA" id="ARBA00022845"/>
    </source>
</evidence>
<evidence type="ECO:0000313" key="7">
    <source>
        <dbReference type="Proteomes" id="UP001430306"/>
    </source>
</evidence>
<evidence type="ECO:0000256" key="4">
    <source>
        <dbReference type="HAMAP-Rule" id="MF_00167"/>
    </source>
</evidence>
<evidence type="ECO:0000313" key="6">
    <source>
        <dbReference type="EMBL" id="MCC9644297.1"/>
    </source>
</evidence>
<accession>A0ABS8NL84</accession>
<dbReference type="PANTHER" id="PTHR34984:SF1">
    <property type="entry name" value="CARBON STORAGE REGULATOR"/>
    <property type="match status" value="1"/>
</dbReference>
<dbReference type="InterPro" id="IPR003751">
    <property type="entry name" value="CsrA"/>
</dbReference>
<dbReference type="HAMAP" id="MF_00167">
    <property type="entry name" value="CsrA"/>
    <property type="match status" value="1"/>
</dbReference>
<evidence type="ECO:0000256" key="1">
    <source>
        <dbReference type="ARBA" id="ARBA00022490"/>
    </source>
</evidence>
<protein>
    <recommendedName>
        <fullName evidence="4">Translational regulator CsrA</fullName>
    </recommendedName>
</protein>
<sequence>MLVLTRKLDEQILIGDNVKITVIKVRNNQVRLGISAPRDVRVLRGELELKETEMIIDLDLDDDQDADASQALLQTTAEMEASYRPEKARKPATETRATEASNRVRKMLPASNEPSRVVDTTDTTGTASNDGSTPSLSLFSGKVNRRTGEGSLKRSPLAGYFTAP</sequence>
<dbReference type="Proteomes" id="UP001430306">
    <property type="component" value="Unassembled WGS sequence"/>
</dbReference>
<keyword evidence="4" id="KW-1005">Bacterial flagellum biogenesis</keyword>
<evidence type="ECO:0000256" key="3">
    <source>
        <dbReference type="ARBA" id="ARBA00022884"/>
    </source>
</evidence>
<keyword evidence="7" id="KW-1185">Reference proteome</keyword>
<reference evidence="6" key="1">
    <citation type="submission" date="2021-11" db="EMBL/GenBank/DDBJ databases">
        <title>Genome sequence.</title>
        <authorList>
            <person name="Sun Q."/>
        </authorList>
    </citation>
    <scope>NUCLEOTIDE SEQUENCE</scope>
    <source>
        <strain evidence="6">JC740</strain>
    </source>
</reference>
<dbReference type="Gene3D" id="2.60.40.4380">
    <property type="entry name" value="Translational regulator CsrA"/>
    <property type="match status" value="1"/>
</dbReference>
<dbReference type="InterPro" id="IPR036107">
    <property type="entry name" value="CsrA_sf"/>
</dbReference>
<comment type="subcellular location">
    <subcellularLocation>
        <location evidence="4">Cytoplasm</location>
    </subcellularLocation>
</comment>
<comment type="function">
    <text evidence="4">A translational regulator that binds mRNA to regulate translation initiation and/or mRNA stability. Usually binds in the 5'-UTR at or near the Shine-Dalgarno sequence preventing ribosome-binding, thus repressing translation. Its main target seems to be the major flagellin gene, while its function is anatagonized by FliW.</text>
</comment>
<keyword evidence="2 4" id="KW-0810">Translation regulation</keyword>
<feature type="compositionally biased region" description="Polar residues" evidence="5">
    <location>
        <begin position="112"/>
        <end position="138"/>
    </location>
</feature>
<feature type="compositionally biased region" description="Basic and acidic residues" evidence="5">
    <location>
        <begin position="81"/>
        <end position="97"/>
    </location>
</feature>
<dbReference type="PANTHER" id="PTHR34984">
    <property type="entry name" value="CARBON STORAGE REGULATOR"/>
    <property type="match status" value="1"/>
</dbReference>
<keyword evidence="1 4" id="KW-0963">Cytoplasm</keyword>
<evidence type="ECO:0000256" key="5">
    <source>
        <dbReference type="SAM" id="MobiDB-lite"/>
    </source>
</evidence>
<comment type="similarity">
    <text evidence="4">Belongs to the CsrA/RsmA family.</text>
</comment>
<dbReference type="EMBL" id="JAJKFW010000025">
    <property type="protein sequence ID" value="MCC9644297.1"/>
    <property type="molecule type" value="Genomic_DNA"/>
</dbReference>
<dbReference type="Pfam" id="PF02599">
    <property type="entry name" value="CsrA"/>
    <property type="match status" value="1"/>
</dbReference>
<name>A0ABS8NL84_9BACT</name>
<comment type="subunit">
    <text evidence="4">Homodimer; the beta-strands of each monomer intercalate to form a hydrophobic core, while the alpha-helices form wings that extend away from the core.</text>
</comment>
<proteinExistence type="inferred from homology"/>
<keyword evidence="4" id="KW-0678">Repressor</keyword>
<keyword evidence="3 4" id="KW-0694">RNA-binding</keyword>
<organism evidence="6 7">
    <name type="scientific">Rhodopirellula halodulae</name>
    <dbReference type="NCBI Taxonomy" id="2894198"/>
    <lineage>
        <taxon>Bacteria</taxon>
        <taxon>Pseudomonadati</taxon>
        <taxon>Planctomycetota</taxon>
        <taxon>Planctomycetia</taxon>
        <taxon>Pirellulales</taxon>
        <taxon>Pirellulaceae</taxon>
        <taxon>Rhodopirellula</taxon>
    </lineage>
</organism>
<dbReference type="RefSeq" id="WP_230275481.1">
    <property type="nucleotide sequence ID" value="NZ_JAJKFW010000025.1"/>
</dbReference>